<accession>A0A563W4Q5</accession>
<name>A0A563W4Q5_9CYAN</name>
<evidence type="ECO:0000313" key="2">
    <source>
        <dbReference type="Proteomes" id="UP000320055"/>
    </source>
</evidence>
<gene>
    <name evidence="1" type="ORF">H1P_850012</name>
</gene>
<dbReference type="EMBL" id="CAACVJ010000693">
    <property type="protein sequence ID" value="VEP18655.1"/>
    <property type="molecule type" value="Genomic_DNA"/>
</dbReference>
<proteinExistence type="predicted"/>
<sequence length="104" mass="11650">MASHLVEIPSVDPSRPWNTIAIFESKAEAINYADTTFGSSNGLYNMISHDGEWYIADVPLTIVNSTNNQHVEVESFRHKSDCLDFVQENYHADYDGNISLIATV</sequence>
<dbReference type="OrthoDB" id="9871185at2"/>
<evidence type="ECO:0000313" key="1">
    <source>
        <dbReference type="EMBL" id="VEP18655.1"/>
    </source>
</evidence>
<dbReference type="Proteomes" id="UP000320055">
    <property type="component" value="Unassembled WGS sequence"/>
</dbReference>
<dbReference type="AlphaFoldDB" id="A0A563W4Q5"/>
<protein>
    <submittedName>
        <fullName evidence="1">Uncharacterized protein</fullName>
    </submittedName>
</protein>
<dbReference type="RefSeq" id="WP_144868083.1">
    <property type="nucleotide sequence ID" value="NZ_LR213843.1"/>
</dbReference>
<organism evidence="1 2">
    <name type="scientific">Hyella patelloides LEGE 07179</name>
    <dbReference type="NCBI Taxonomy" id="945734"/>
    <lineage>
        <taxon>Bacteria</taxon>
        <taxon>Bacillati</taxon>
        <taxon>Cyanobacteriota</taxon>
        <taxon>Cyanophyceae</taxon>
        <taxon>Pleurocapsales</taxon>
        <taxon>Hyellaceae</taxon>
        <taxon>Hyella</taxon>
    </lineage>
</organism>
<reference evidence="1 2" key="1">
    <citation type="submission" date="2019-01" db="EMBL/GenBank/DDBJ databases">
        <authorList>
            <person name="Brito A."/>
        </authorList>
    </citation>
    <scope>NUCLEOTIDE SEQUENCE [LARGE SCALE GENOMIC DNA]</scope>
    <source>
        <strain evidence="1">1</strain>
    </source>
</reference>
<keyword evidence="2" id="KW-1185">Reference proteome</keyword>